<dbReference type="GO" id="GO:0043161">
    <property type="term" value="P:proteasome-mediated ubiquitin-dependent protein catabolic process"/>
    <property type="evidence" value="ECO:0007669"/>
    <property type="project" value="TreeGrafter"/>
</dbReference>
<feature type="compositionally biased region" description="Gly residues" evidence="1">
    <location>
        <begin position="337"/>
        <end position="348"/>
    </location>
</feature>
<dbReference type="PROSITE" id="PS50188">
    <property type="entry name" value="B302_SPRY"/>
    <property type="match status" value="1"/>
</dbReference>
<sequence length="549" mass="59101">MAEDQASLNRSNSLEHSGGFSEAMLHFKRAAVFKRKLEPSYSFCLHKHYCKAANRSNKIHCDCGETEDDPLAWHWDRGRSTRSATFRPTHVACHETLSTGTALLVGDTPLEAGGHHYFEVKLLTDLYGTDTVRVKLLTDLHGTDTMVGVCTDQLDPAAGEQRFVSLLGADNHSWGLSYHGKAQHGGTGWSYGPEFGKGSIVGVYANLRSGRLEFFLNRRSLGVAFTNLPCGPGSGVRLYPAFCTTAANTCVRLVSASSVPDSLQFQATAVVTRSLPRWSLALPAALCRLVRRFAWLEYRQPAQASPGDDAVQLLDDSPAHQPVRPPPTLALTAARSGGAGDRLGGDGPDLGWSPLEPDRDTDSPPVAVVNRASLPAAAVVPSRRLRLYVSPEEEPRAAAAPPDADASPPLRERPRARVTLVAERRGRARRRSGAAPPPAVVALGPPGGLSPRVESPIPAEELLDVAMVDVAKRRSWSGGAAASRDSDGGSKDRQRQRRRRSMGPEELAAGLAQRGPAARRRVHRPPPLLPSVPEESFSEWSSPPRGSGV</sequence>
<feature type="region of interest" description="Disordered" evidence="1">
    <location>
        <begin position="474"/>
        <end position="549"/>
    </location>
</feature>
<dbReference type="InterPro" id="IPR043136">
    <property type="entry name" value="B30.2/SPRY_sf"/>
</dbReference>
<name>A0A6A4VK84_AMPAM</name>
<dbReference type="PANTHER" id="PTHR12245:SF5">
    <property type="entry name" value="SPRY DOMAIN-CONTAINING SOCS BOX PROTEIN 3"/>
    <property type="match status" value="1"/>
</dbReference>
<evidence type="ECO:0000256" key="1">
    <source>
        <dbReference type="SAM" id="MobiDB-lite"/>
    </source>
</evidence>
<dbReference type="GO" id="GO:0019005">
    <property type="term" value="C:SCF ubiquitin ligase complex"/>
    <property type="evidence" value="ECO:0007669"/>
    <property type="project" value="TreeGrafter"/>
</dbReference>
<comment type="caution">
    <text evidence="3">The sequence shown here is derived from an EMBL/GenBank/DDBJ whole genome shotgun (WGS) entry which is preliminary data.</text>
</comment>
<reference evidence="3 4" key="1">
    <citation type="submission" date="2019-07" db="EMBL/GenBank/DDBJ databases">
        <title>Draft genome assembly of a fouling barnacle, Amphibalanus amphitrite (Darwin, 1854): The first reference genome for Thecostraca.</title>
        <authorList>
            <person name="Kim W."/>
        </authorList>
    </citation>
    <scope>NUCLEOTIDE SEQUENCE [LARGE SCALE GENOMIC DNA]</scope>
    <source>
        <strain evidence="3">SNU_AA5</strain>
        <tissue evidence="3">Soma without cirri and trophi</tissue>
    </source>
</reference>
<dbReference type="InterPro" id="IPR050672">
    <property type="entry name" value="FBXO45-Fsn/SPSB_families"/>
</dbReference>
<dbReference type="AlphaFoldDB" id="A0A6A4VK84"/>
<evidence type="ECO:0000313" key="3">
    <source>
        <dbReference type="EMBL" id="KAF0294465.1"/>
    </source>
</evidence>
<proteinExistence type="predicted"/>
<feature type="region of interest" description="Disordered" evidence="1">
    <location>
        <begin position="306"/>
        <end position="366"/>
    </location>
</feature>
<evidence type="ECO:0000259" key="2">
    <source>
        <dbReference type="PROSITE" id="PS50188"/>
    </source>
</evidence>
<gene>
    <name evidence="3" type="primary">spsb3</name>
    <name evidence="3" type="ORF">FJT64_007880</name>
</gene>
<dbReference type="InterPro" id="IPR001870">
    <property type="entry name" value="B30.2/SPRY"/>
</dbReference>
<dbReference type="Proteomes" id="UP000440578">
    <property type="component" value="Unassembled WGS sequence"/>
</dbReference>
<dbReference type="PANTHER" id="PTHR12245">
    <property type="entry name" value="SPRY DOMAIN CONTAINING SOCS BOX PROTEIN"/>
    <property type="match status" value="1"/>
</dbReference>
<organism evidence="3 4">
    <name type="scientific">Amphibalanus amphitrite</name>
    <name type="common">Striped barnacle</name>
    <name type="synonym">Balanus amphitrite</name>
    <dbReference type="NCBI Taxonomy" id="1232801"/>
    <lineage>
        <taxon>Eukaryota</taxon>
        <taxon>Metazoa</taxon>
        <taxon>Ecdysozoa</taxon>
        <taxon>Arthropoda</taxon>
        <taxon>Crustacea</taxon>
        <taxon>Multicrustacea</taxon>
        <taxon>Cirripedia</taxon>
        <taxon>Thoracica</taxon>
        <taxon>Thoracicalcarea</taxon>
        <taxon>Balanomorpha</taxon>
        <taxon>Balanoidea</taxon>
        <taxon>Balanidae</taxon>
        <taxon>Amphibalaninae</taxon>
        <taxon>Amphibalanus</taxon>
    </lineage>
</organism>
<dbReference type="InterPro" id="IPR013320">
    <property type="entry name" value="ConA-like_dom_sf"/>
</dbReference>
<feature type="compositionally biased region" description="Low complexity" evidence="1">
    <location>
        <begin position="531"/>
        <end position="549"/>
    </location>
</feature>
<feature type="compositionally biased region" description="Basic and acidic residues" evidence="1">
    <location>
        <begin position="484"/>
        <end position="493"/>
    </location>
</feature>
<accession>A0A6A4VK84</accession>
<feature type="region of interest" description="Disordered" evidence="1">
    <location>
        <begin position="392"/>
        <end position="454"/>
    </location>
</feature>
<evidence type="ECO:0000313" key="4">
    <source>
        <dbReference type="Proteomes" id="UP000440578"/>
    </source>
</evidence>
<keyword evidence="4" id="KW-1185">Reference proteome</keyword>
<dbReference type="EMBL" id="VIIS01001685">
    <property type="protein sequence ID" value="KAF0294465.1"/>
    <property type="molecule type" value="Genomic_DNA"/>
</dbReference>
<dbReference type="InterPro" id="IPR003877">
    <property type="entry name" value="SPRY_dom"/>
</dbReference>
<feature type="domain" description="B30.2/SPRY" evidence="2">
    <location>
        <begin position="39"/>
        <end position="260"/>
    </location>
</feature>
<dbReference type="Gene3D" id="2.60.120.920">
    <property type="match status" value="1"/>
</dbReference>
<dbReference type="SUPFAM" id="SSF49899">
    <property type="entry name" value="Concanavalin A-like lectins/glucanases"/>
    <property type="match status" value="1"/>
</dbReference>
<feature type="compositionally biased region" description="Low complexity" evidence="1">
    <location>
        <begin position="397"/>
        <end position="409"/>
    </location>
</feature>
<dbReference type="SMART" id="SM00449">
    <property type="entry name" value="SPRY"/>
    <property type="match status" value="1"/>
</dbReference>
<protein>
    <submittedName>
        <fullName evidence="3">SPRY domain-containing SOCS box protein 3</fullName>
    </submittedName>
</protein>
<dbReference type="Pfam" id="PF00622">
    <property type="entry name" value="SPRY"/>
    <property type="match status" value="1"/>
</dbReference>
<dbReference type="OrthoDB" id="5951542at2759"/>